<feature type="compositionally biased region" description="Low complexity" evidence="1">
    <location>
        <begin position="572"/>
        <end position="587"/>
    </location>
</feature>
<feature type="compositionally biased region" description="Pro residues" evidence="1">
    <location>
        <begin position="545"/>
        <end position="561"/>
    </location>
</feature>
<dbReference type="Proteomes" id="UP000655044">
    <property type="component" value="Unassembled WGS sequence"/>
</dbReference>
<evidence type="ECO:0000256" key="1">
    <source>
        <dbReference type="SAM" id="MobiDB-lite"/>
    </source>
</evidence>
<feature type="region of interest" description="Disordered" evidence="1">
    <location>
        <begin position="722"/>
        <end position="743"/>
    </location>
</feature>
<proteinExistence type="predicted"/>
<feature type="domain" description="DUF927" evidence="2">
    <location>
        <begin position="151"/>
        <end position="283"/>
    </location>
</feature>
<name>A0A8J3S8C8_PLARO</name>
<gene>
    <name evidence="3" type="ORF">Pro02_76210</name>
</gene>
<dbReference type="InterPro" id="IPR009270">
    <property type="entry name" value="DUF927"/>
</dbReference>
<sequence>MSRKKASADALADVVSLPSAPPPPGEYVPGSIGWTYIPGTGVWRSGKPVLTWCPTVTRHLAHYSTRGHIAARRVTIAVGDTEVTVPITDVVDGSVWTRFPVAGVGEKTVRDVLRNIVDAQAAALPLGTTTPRWEAGRLELPPADVLPAGYLAVAGEAQEWRELLRQVARSPRMALVVGLAVGGLYVRPLGRQSYTVHLPGGSSEGKTSTLRAAAAVFGDPRNSVIKPWASTQQGIPTLHRAVGTLTTFRDELGSSEYRGDRLGKMILFLMEGCERDRSDRSGGGLVESPGSWHGALISTGNASIVDQIDNEAISARVIEIEGPLSLDADHADWVRNTALIVHGHGLAAIAERGWEPKVFSTVADAMFAEIGTGTEKVARRIAWHLAMGAAGAHLLAELADVPELAADVTETARTVLAEQLRGLSERGARPGDRLLSLVADWMASNPGAFPTRQRYVSSMAGEFPLKDVCGWDLRDDDPAGDVAIIPTRLRDYAERAGITDLTIALKDLRKGGRLLTDAGKLMKRVRVGSDDPRAYTFTGLYGQPEPVPLPDPPPEASSPPRPPRRDGQNWSADPMPTTGPAAPAEGPLSPPAPCLTCGELSAWQRSGQPIHAGCDDPAPAVAVITNPPAESMIATPGPVPAAPAAPVLAAPVLAAPVLAVAADTGGLYVSGGELLDAAGALESLPAFLARVIELMPEGGSVAITADVATALGYPAAPKRAETFAEADRRKRASRKKVEPEPDPRAAIEGRAAGWLPADAGLQAWTTWRHPESGTRVHVLVIEWSGTDASSHVLITPDLSAAQACHRLTAWHRATGTPYVMTAGISGCNLLVAKRHHGRAPLRKWEPPTDCPAAGGAEHGYDHLRPESQWTEAERSASHVIGFDMRKAYLAGFAGADFAMDRLEHVGISGGFDKTRAGYWLISQPWKPFDLLPDLRGREISVSGKVAPVWVTTPRADLLLQTGMPEEMIVDAWLSPRATGHSARIGRAMAETLRDALKALSTPQSDDDAALAASLKAAYRETYGQIQRPTGSVYRQDWADTVIGHCWAAITRAVIRIGTQTGRWPVALDIDCAYYATSPAALPFDNPGFDTTDAPGKFAIKSIQTIEQFRAGRGAR</sequence>
<organism evidence="3 4">
    <name type="scientific">Planobispora rosea</name>
    <dbReference type="NCBI Taxonomy" id="35762"/>
    <lineage>
        <taxon>Bacteria</taxon>
        <taxon>Bacillati</taxon>
        <taxon>Actinomycetota</taxon>
        <taxon>Actinomycetes</taxon>
        <taxon>Streptosporangiales</taxon>
        <taxon>Streptosporangiaceae</taxon>
        <taxon>Planobispora</taxon>
    </lineage>
</organism>
<comment type="caution">
    <text evidence="3">The sequence shown here is derived from an EMBL/GenBank/DDBJ whole genome shotgun (WGS) entry which is preliminary data.</text>
</comment>
<protein>
    <recommendedName>
        <fullName evidence="2">DUF927 domain-containing protein</fullName>
    </recommendedName>
</protein>
<dbReference type="Pfam" id="PF06048">
    <property type="entry name" value="DUF927"/>
    <property type="match status" value="1"/>
</dbReference>
<dbReference type="RefSeq" id="WP_181409411.1">
    <property type="nucleotide sequence ID" value="NC_019291.1"/>
</dbReference>
<reference evidence="3" key="1">
    <citation type="submission" date="2021-01" db="EMBL/GenBank/DDBJ databases">
        <title>Whole genome shotgun sequence of Planobispora rosea NBRC 15558.</title>
        <authorList>
            <person name="Komaki H."/>
            <person name="Tamura T."/>
        </authorList>
    </citation>
    <scope>NUCLEOTIDE SEQUENCE</scope>
    <source>
        <strain evidence="3">NBRC 15558</strain>
    </source>
</reference>
<dbReference type="AlphaFoldDB" id="A0A8J3S8C8"/>
<dbReference type="EMBL" id="BOOI01000116">
    <property type="protein sequence ID" value="GIH89213.1"/>
    <property type="molecule type" value="Genomic_DNA"/>
</dbReference>
<evidence type="ECO:0000313" key="4">
    <source>
        <dbReference type="Proteomes" id="UP000655044"/>
    </source>
</evidence>
<feature type="region of interest" description="Disordered" evidence="1">
    <location>
        <begin position="533"/>
        <end position="590"/>
    </location>
</feature>
<keyword evidence="4" id="KW-1185">Reference proteome</keyword>
<evidence type="ECO:0000313" key="3">
    <source>
        <dbReference type="EMBL" id="GIH89213.1"/>
    </source>
</evidence>
<evidence type="ECO:0000259" key="2">
    <source>
        <dbReference type="Pfam" id="PF06048"/>
    </source>
</evidence>
<accession>A0A8J3S8C8</accession>